<reference evidence="2 3" key="1">
    <citation type="journal article" date="2013" name="Genome Announc.">
        <title>Draft Genome Sequence of Winogradskyella psychrotolerans RS-3T, Isolated from the Marine Transect of Kongsfjorden, Ny-Alesund, Svalbard, Arctic Ocean.</title>
        <authorList>
            <person name="Kumar Pinnaka A."/>
            <person name="Ara S."/>
            <person name="Singh A."/>
            <person name="Shivaji S."/>
        </authorList>
    </citation>
    <scope>NUCLEOTIDE SEQUENCE [LARGE SCALE GENOMIC DNA]</scope>
    <source>
        <strain evidence="2 3">RS-3</strain>
    </source>
</reference>
<dbReference type="Proteomes" id="UP000014962">
    <property type="component" value="Unassembled WGS sequence"/>
</dbReference>
<dbReference type="OrthoDB" id="1450847at2"/>
<dbReference type="InterPro" id="IPR009057">
    <property type="entry name" value="Homeodomain-like_sf"/>
</dbReference>
<accession>S7VIM2</accession>
<organism evidence="2 3">
    <name type="scientific">Winogradskyella psychrotolerans RS-3</name>
    <dbReference type="NCBI Taxonomy" id="641526"/>
    <lineage>
        <taxon>Bacteria</taxon>
        <taxon>Pseudomonadati</taxon>
        <taxon>Bacteroidota</taxon>
        <taxon>Flavobacteriia</taxon>
        <taxon>Flavobacteriales</taxon>
        <taxon>Flavobacteriaceae</taxon>
        <taxon>Winogradskyella</taxon>
    </lineage>
</organism>
<dbReference type="GO" id="GO:0003677">
    <property type="term" value="F:DNA binding"/>
    <property type="evidence" value="ECO:0007669"/>
    <property type="project" value="InterPro"/>
</dbReference>
<dbReference type="AlphaFoldDB" id="S7VIM2"/>
<dbReference type="InterPro" id="IPR036388">
    <property type="entry name" value="WH-like_DNA-bd_sf"/>
</dbReference>
<keyword evidence="1" id="KW-0175">Coiled coil</keyword>
<dbReference type="Gene3D" id="1.10.10.10">
    <property type="entry name" value="Winged helix-like DNA-binding domain superfamily/Winged helix DNA-binding domain"/>
    <property type="match status" value="1"/>
</dbReference>
<dbReference type="EMBL" id="ATMR01000214">
    <property type="protein sequence ID" value="EPR69821.1"/>
    <property type="molecule type" value="Genomic_DNA"/>
</dbReference>
<protein>
    <recommendedName>
        <fullName evidence="4">Transposase</fullName>
    </recommendedName>
</protein>
<gene>
    <name evidence="2" type="ORF">ADIWIN_3980</name>
</gene>
<dbReference type="eggNOG" id="COG2963">
    <property type="taxonomic scope" value="Bacteria"/>
</dbReference>
<dbReference type="GO" id="GO:0004803">
    <property type="term" value="F:transposase activity"/>
    <property type="evidence" value="ECO:0007669"/>
    <property type="project" value="InterPro"/>
</dbReference>
<dbReference type="Pfam" id="PF01527">
    <property type="entry name" value="HTH_Tnp_1"/>
    <property type="match status" value="1"/>
</dbReference>
<dbReference type="InterPro" id="IPR002514">
    <property type="entry name" value="Transposase_8"/>
</dbReference>
<comment type="caution">
    <text evidence="2">The sequence shown here is derived from an EMBL/GenBank/DDBJ whole genome shotgun (WGS) entry which is preliminary data.</text>
</comment>
<feature type="coiled-coil region" evidence="1">
    <location>
        <begin position="65"/>
        <end position="92"/>
    </location>
</feature>
<evidence type="ECO:0008006" key="4">
    <source>
        <dbReference type="Google" id="ProtNLM"/>
    </source>
</evidence>
<keyword evidence="3" id="KW-1185">Reference proteome</keyword>
<dbReference type="SUPFAM" id="SSF46689">
    <property type="entry name" value="Homeodomain-like"/>
    <property type="match status" value="1"/>
</dbReference>
<name>S7VIM2_9FLAO</name>
<evidence type="ECO:0000313" key="2">
    <source>
        <dbReference type="EMBL" id="EPR69821.1"/>
    </source>
</evidence>
<sequence>MYKNDKVIRRYSEPFKLKILDELTTGKLNKSQLGKAYGINPTTINEWIRKYNRKDLMNTRIKVETKDEITRIKTLQKEIEQLKKLLLKKDLDAMIEESYLEVAAEKLGYKTVQQLKKN</sequence>
<proteinExistence type="predicted"/>
<evidence type="ECO:0000256" key="1">
    <source>
        <dbReference type="SAM" id="Coils"/>
    </source>
</evidence>
<evidence type="ECO:0000313" key="3">
    <source>
        <dbReference type="Proteomes" id="UP000014962"/>
    </source>
</evidence>
<dbReference type="GO" id="GO:0006313">
    <property type="term" value="P:DNA transposition"/>
    <property type="evidence" value="ECO:0007669"/>
    <property type="project" value="InterPro"/>
</dbReference>
<dbReference type="PATRIC" id="fig|641526.4.peg.3952"/>
<dbReference type="STRING" id="641526.ADIWIN_3980"/>